<feature type="region of interest" description="Disordered" evidence="1">
    <location>
        <begin position="1"/>
        <end position="50"/>
    </location>
</feature>
<evidence type="ECO:0000313" key="2">
    <source>
        <dbReference type="EMBL" id="MCT2584839.1"/>
    </source>
</evidence>
<name>A0ABT2JB99_9PSEU</name>
<gene>
    <name evidence="2" type="ORF">JT362_17105</name>
</gene>
<sequence>MILPERGRIQDADVTALSNGSVTSGRSTSTMSQPSTVAGRTGRAGEVLEV</sequence>
<feature type="compositionally biased region" description="Basic and acidic residues" evidence="1">
    <location>
        <begin position="1"/>
        <end position="11"/>
    </location>
</feature>
<dbReference type="EMBL" id="JAFFZE010000014">
    <property type="protein sequence ID" value="MCT2584839.1"/>
    <property type="molecule type" value="Genomic_DNA"/>
</dbReference>
<reference evidence="2 3" key="1">
    <citation type="submission" date="2021-02" db="EMBL/GenBank/DDBJ databases">
        <title>Actinophytocola xerophila sp. nov., isolated from soil of cotton cropping field.</title>
        <authorList>
            <person name="Huang R."/>
            <person name="Chen X."/>
            <person name="Ge X."/>
            <person name="Liu W."/>
        </authorList>
    </citation>
    <scope>NUCLEOTIDE SEQUENCE [LARGE SCALE GENOMIC DNA]</scope>
    <source>
        <strain evidence="2 3">S1-96</strain>
    </source>
</reference>
<organism evidence="2 3">
    <name type="scientific">Actinophytocola gossypii</name>
    <dbReference type="NCBI Taxonomy" id="2812003"/>
    <lineage>
        <taxon>Bacteria</taxon>
        <taxon>Bacillati</taxon>
        <taxon>Actinomycetota</taxon>
        <taxon>Actinomycetes</taxon>
        <taxon>Pseudonocardiales</taxon>
        <taxon>Pseudonocardiaceae</taxon>
    </lineage>
</organism>
<proteinExistence type="predicted"/>
<comment type="caution">
    <text evidence="2">The sequence shown here is derived from an EMBL/GenBank/DDBJ whole genome shotgun (WGS) entry which is preliminary data.</text>
</comment>
<accession>A0ABT2JB99</accession>
<keyword evidence="3" id="KW-1185">Reference proteome</keyword>
<evidence type="ECO:0000313" key="3">
    <source>
        <dbReference type="Proteomes" id="UP001156441"/>
    </source>
</evidence>
<dbReference type="Proteomes" id="UP001156441">
    <property type="component" value="Unassembled WGS sequence"/>
</dbReference>
<evidence type="ECO:0000256" key="1">
    <source>
        <dbReference type="SAM" id="MobiDB-lite"/>
    </source>
</evidence>
<protein>
    <submittedName>
        <fullName evidence="2">Uncharacterized protein</fullName>
    </submittedName>
</protein>
<feature type="compositionally biased region" description="Polar residues" evidence="1">
    <location>
        <begin position="16"/>
        <end position="38"/>
    </location>
</feature>
<dbReference type="RefSeq" id="WP_260192238.1">
    <property type="nucleotide sequence ID" value="NZ_JAFFZE010000014.1"/>
</dbReference>